<evidence type="ECO:0000313" key="1">
    <source>
        <dbReference type="EMBL" id="MDO7875445.1"/>
    </source>
</evidence>
<sequence length="746" mass="78813">MRFLPSLFTLLLVLGCWLGRVAPARATHVQGGQLTYLNVGNNQYVVTLYLYRDCSAASTLPASMTLMVRNGCSGTTQGTYPMNPVPNSVMVGTQYCPAQQQAAQCVATAPLPNYQTQQYRTATVTIQPGQWLLSTEICCRPSTANLVGQANFRYEATLNNQIMVNGQAVTIQNSSPQYSPQDVPVPFVPVNQQTTISFNTNDPDNTRLSPDQDSLVYSLTQPLEGCNVPVPYQPYPVFANSGGPCIILPPPATPATYTAQLPVAVGFTTTGSCPLLQGVANQFYFNAAAGQFTFSPVRYLNTPPQDGSNKYVVVGRVDDYRRLPGSNRRYLVGSVRREIFVVITNSTNAVPAPPSAAMVTGQVPVIVNGDSLDITIQPCNYAQILVRFTDPDPLDQLTVAYTGAGTIAGDVLQNGDIGTYSLTGNGTRTPVARFQFQPSPAHSGQVLRIPFQIQDNACPIRGLQTRVLIVRIAATRRDLASIAVVQSGGGTPTSAREATVCVGGSLQLRGSVTRPDSVRGGLQTYNYAWTGAGIVSNANQATITINPVIDTRYRLTVTPASGFQTGVCGDTASILVRVVPQPAQPSISRQGPLLVSSASGGNQWFVNNSEIPGATSQTHQPTQLGSYTVAARTGANAGSGGCSSTPSAAVAVTTLGTRGALAGSSVEVLPNPTPDGHLTVQLTGYRQATTLTLLDALGRTMRTATITAPNVAGTSLPLDLSQLPAGVYALRVSTPGGIDVRRVVRQ</sequence>
<dbReference type="RefSeq" id="WP_305006755.1">
    <property type="nucleotide sequence ID" value="NZ_JAUQSY010000007.1"/>
</dbReference>
<proteinExistence type="predicted"/>
<organism evidence="1 2">
    <name type="scientific">Hymenobacter aranciens</name>
    <dbReference type="NCBI Taxonomy" id="3063996"/>
    <lineage>
        <taxon>Bacteria</taxon>
        <taxon>Pseudomonadati</taxon>
        <taxon>Bacteroidota</taxon>
        <taxon>Cytophagia</taxon>
        <taxon>Cytophagales</taxon>
        <taxon>Hymenobacteraceae</taxon>
        <taxon>Hymenobacter</taxon>
    </lineage>
</organism>
<dbReference type="Proteomes" id="UP001176429">
    <property type="component" value="Unassembled WGS sequence"/>
</dbReference>
<dbReference type="EMBL" id="JAUQSY010000007">
    <property type="protein sequence ID" value="MDO7875445.1"/>
    <property type="molecule type" value="Genomic_DNA"/>
</dbReference>
<dbReference type="PROSITE" id="PS51257">
    <property type="entry name" value="PROKAR_LIPOPROTEIN"/>
    <property type="match status" value="1"/>
</dbReference>
<protein>
    <submittedName>
        <fullName evidence="1">T9SS type A sorting domain-containing protein</fullName>
    </submittedName>
</protein>
<accession>A0ABT9BAY9</accession>
<gene>
    <name evidence="1" type="ORF">Q5H93_11945</name>
</gene>
<name>A0ABT9BAY9_9BACT</name>
<dbReference type="InterPro" id="IPR026444">
    <property type="entry name" value="Secre_tail"/>
</dbReference>
<dbReference type="NCBIfam" id="TIGR04183">
    <property type="entry name" value="Por_Secre_tail"/>
    <property type="match status" value="1"/>
</dbReference>
<reference evidence="1" key="1">
    <citation type="submission" date="2023-07" db="EMBL/GenBank/DDBJ databases">
        <authorList>
            <person name="Kim M.K."/>
        </authorList>
    </citation>
    <scope>NUCLEOTIDE SEQUENCE</scope>
    <source>
        <strain evidence="1">ASUV-10-1</strain>
    </source>
</reference>
<keyword evidence="2" id="KW-1185">Reference proteome</keyword>
<comment type="caution">
    <text evidence="1">The sequence shown here is derived from an EMBL/GenBank/DDBJ whole genome shotgun (WGS) entry which is preliminary data.</text>
</comment>
<evidence type="ECO:0000313" key="2">
    <source>
        <dbReference type="Proteomes" id="UP001176429"/>
    </source>
</evidence>